<dbReference type="Proteomes" id="UP000000768">
    <property type="component" value="Chromosome 10"/>
</dbReference>
<dbReference type="AlphaFoldDB" id="A0A1W0VRL3"/>
<name>A0A1W0VRL3_SORBI</name>
<protein>
    <submittedName>
        <fullName evidence="2">Uncharacterized protein</fullName>
    </submittedName>
</protein>
<feature type="compositionally biased region" description="Basic residues" evidence="1">
    <location>
        <begin position="1"/>
        <end position="13"/>
    </location>
</feature>
<organism evidence="2 3">
    <name type="scientific">Sorghum bicolor</name>
    <name type="common">Sorghum</name>
    <name type="synonym">Sorghum vulgare</name>
    <dbReference type="NCBI Taxonomy" id="4558"/>
    <lineage>
        <taxon>Eukaryota</taxon>
        <taxon>Viridiplantae</taxon>
        <taxon>Streptophyta</taxon>
        <taxon>Embryophyta</taxon>
        <taxon>Tracheophyta</taxon>
        <taxon>Spermatophyta</taxon>
        <taxon>Magnoliopsida</taxon>
        <taxon>Liliopsida</taxon>
        <taxon>Poales</taxon>
        <taxon>Poaceae</taxon>
        <taxon>PACMAD clade</taxon>
        <taxon>Panicoideae</taxon>
        <taxon>Andropogonodae</taxon>
        <taxon>Andropogoneae</taxon>
        <taxon>Sorghinae</taxon>
        <taxon>Sorghum</taxon>
    </lineage>
</organism>
<proteinExistence type="predicted"/>
<dbReference type="EMBL" id="CM000769">
    <property type="protein sequence ID" value="OQU75891.1"/>
    <property type="molecule type" value="Genomic_DNA"/>
</dbReference>
<feature type="region of interest" description="Disordered" evidence="1">
    <location>
        <begin position="1"/>
        <end position="39"/>
    </location>
</feature>
<reference evidence="3" key="2">
    <citation type="journal article" date="2018" name="Plant J.">
        <title>The Sorghum bicolor reference genome: improved assembly, gene annotations, a transcriptome atlas, and signatures of genome organization.</title>
        <authorList>
            <person name="McCormick R.F."/>
            <person name="Truong S.K."/>
            <person name="Sreedasyam A."/>
            <person name="Jenkins J."/>
            <person name="Shu S."/>
            <person name="Sims D."/>
            <person name="Kennedy M."/>
            <person name="Amirebrahimi M."/>
            <person name="Weers B.D."/>
            <person name="McKinley B."/>
            <person name="Mattison A."/>
            <person name="Morishige D.T."/>
            <person name="Grimwood J."/>
            <person name="Schmutz J."/>
            <person name="Mullet J.E."/>
        </authorList>
    </citation>
    <scope>NUCLEOTIDE SEQUENCE [LARGE SCALE GENOMIC DNA]</scope>
    <source>
        <strain evidence="3">cv. BTx623</strain>
    </source>
</reference>
<dbReference type="InParanoid" id="A0A1W0VRL3"/>
<gene>
    <name evidence="2" type="ORF">SORBI_3010G052450</name>
</gene>
<keyword evidence="3" id="KW-1185">Reference proteome</keyword>
<dbReference type="Gramene" id="OQU75891">
    <property type="protein sequence ID" value="OQU75891"/>
    <property type="gene ID" value="SORBI_3010G052450"/>
</dbReference>
<accession>A0A1W0VRL3</accession>
<evidence type="ECO:0000313" key="2">
    <source>
        <dbReference type="EMBL" id="OQU75891.1"/>
    </source>
</evidence>
<reference evidence="2 3" key="1">
    <citation type="journal article" date="2009" name="Nature">
        <title>The Sorghum bicolor genome and the diversification of grasses.</title>
        <authorList>
            <person name="Paterson A.H."/>
            <person name="Bowers J.E."/>
            <person name="Bruggmann R."/>
            <person name="Dubchak I."/>
            <person name="Grimwood J."/>
            <person name="Gundlach H."/>
            <person name="Haberer G."/>
            <person name="Hellsten U."/>
            <person name="Mitros T."/>
            <person name="Poliakov A."/>
            <person name="Schmutz J."/>
            <person name="Spannagl M."/>
            <person name="Tang H."/>
            <person name="Wang X."/>
            <person name="Wicker T."/>
            <person name="Bharti A.K."/>
            <person name="Chapman J."/>
            <person name="Feltus F.A."/>
            <person name="Gowik U."/>
            <person name="Grigoriev I.V."/>
            <person name="Lyons E."/>
            <person name="Maher C.A."/>
            <person name="Martis M."/>
            <person name="Narechania A."/>
            <person name="Otillar R.P."/>
            <person name="Penning B.W."/>
            <person name="Salamov A.A."/>
            <person name="Wang Y."/>
            <person name="Zhang L."/>
            <person name="Carpita N.C."/>
            <person name="Freeling M."/>
            <person name="Gingle A.R."/>
            <person name="Hash C.T."/>
            <person name="Keller B."/>
            <person name="Klein P."/>
            <person name="Kresovich S."/>
            <person name="McCann M.C."/>
            <person name="Ming R."/>
            <person name="Peterson D.G."/>
            <person name="Mehboob-ur-Rahman"/>
            <person name="Ware D."/>
            <person name="Westhoff P."/>
            <person name="Mayer K.F."/>
            <person name="Messing J."/>
            <person name="Rokhsar D.S."/>
        </authorList>
    </citation>
    <scope>NUCLEOTIDE SEQUENCE [LARGE SCALE GENOMIC DNA]</scope>
    <source>
        <strain evidence="3">cv. BTx623</strain>
    </source>
</reference>
<sequence length="81" mass="9316">MQTWRRPHHRRGRTCPSKTGGKLNEASRSTSYPPAMGLRDVRPKPFSCASPLVDRRKLYSGLTVVDAWTQLPPFLVRDLYF</sequence>
<evidence type="ECO:0000256" key="1">
    <source>
        <dbReference type="SAM" id="MobiDB-lite"/>
    </source>
</evidence>
<evidence type="ECO:0000313" key="3">
    <source>
        <dbReference type="Proteomes" id="UP000000768"/>
    </source>
</evidence>